<dbReference type="eggNOG" id="arCOG01739">
    <property type="taxonomic scope" value="Archaea"/>
</dbReference>
<dbReference type="GO" id="GO:0004252">
    <property type="term" value="F:serine-type endopeptidase activity"/>
    <property type="evidence" value="ECO:0007669"/>
    <property type="project" value="InterPro"/>
</dbReference>
<reference evidence="7 8" key="1">
    <citation type="submission" date="2014-01" db="EMBL/GenBank/DDBJ databases">
        <authorList>
            <consortium name="DOE Joint Genome Institute"/>
            <person name="Anderson I."/>
            <person name="Huntemann M."/>
            <person name="Han J."/>
            <person name="Chen A."/>
            <person name="Kyrpides N."/>
            <person name="Mavromatis K."/>
            <person name="Markowitz V."/>
            <person name="Palaniappan K."/>
            <person name="Ivanova N."/>
            <person name="Schaumberg A."/>
            <person name="Pati A."/>
            <person name="Liolios K."/>
            <person name="Nordberg H.P."/>
            <person name="Cantor M.N."/>
            <person name="Hua S.X."/>
            <person name="Woyke T."/>
        </authorList>
    </citation>
    <scope>NUCLEOTIDE SEQUENCE [LARGE SCALE GENOMIC DNA]</scope>
    <source>
        <strain evidence="7 8">XH-48</strain>
    </source>
</reference>
<keyword evidence="2 6" id="KW-0812">Transmembrane</keyword>
<accession>W0JTH6</accession>
<organism evidence="7 8">
    <name type="scientific">Halostagnicola larsenii XH-48</name>
    <dbReference type="NCBI Taxonomy" id="797299"/>
    <lineage>
        <taxon>Archaea</taxon>
        <taxon>Methanobacteriati</taxon>
        <taxon>Methanobacteriota</taxon>
        <taxon>Stenosarchaea group</taxon>
        <taxon>Halobacteria</taxon>
        <taxon>Halobacteriales</taxon>
        <taxon>Natrialbaceae</taxon>
        <taxon>Halostagnicola</taxon>
    </lineage>
</organism>
<comment type="subcellular location">
    <subcellularLocation>
        <location evidence="1">Membrane</location>
    </subcellularLocation>
</comment>
<dbReference type="InterPro" id="IPR001733">
    <property type="entry name" value="Peptidase_S26B"/>
</dbReference>
<evidence type="ECO:0000256" key="2">
    <source>
        <dbReference type="ARBA" id="ARBA00022692"/>
    </source>
</evidence>
<dbReference type="RefSeq" id="WP_084569019.1">
    <property type="nucleotide sequence ID" value="NZ_CP007055.1"/>
</dbReference>
<dbReference type="Proteomes" id="UP000019024">
    <property type="component" value="Chromosome"/>
</dbReference>
<dbReference type="PANTHER" id="PTHR10806:SF6">
    <property type="entry name" value="SIGNAL PEPTIDASE COMPLEX CATALYTIC SUBUNIT SEC11"/>
    <property type="match status" value="1"/>
</dbReference>
<keyword evidence="8" id="KW-1185">Reference proteome</keyword>
<keyword evidence="3 6" id="KW-1133">Transmembrane helix</keyword>
<dbReference type="KEGG" id="hlr:HALLA_19295"/>
<feature type="region of interest" description="Disordered" evidence="5">
    <location>
        <begin position="1"/>
        <end position="163"/>
    </location>
</feature>
<evidence type="ECO:0000256" key="5">
    <source>
        <dbReference type="SAM" id="MobiDB-lite"/>
    </source>
</evidence>
<dbReference type="CDD" id="cd06530">
    <property type="entry name" value="S26_SPase_I"/>
    <property type="match status" value="1"/>
</dbReference>
<evidence type="ECO:0000256" key="6">
    <source>
        <dbReference type="SAM" id="Phobius"/>
    </source>
</evidence>
<dbReference type="SUPFAM" id="SSF51306">
    <property type="entry name" value="LexA/Signal peptidase"/>
    <property type="match status" value="1"/>
</dbReference>
<keyword evidence="4 6" id="KW-0472">Membrane</keyword>
<dbReference type="EMBL" id="CP007055">
    <property type="protein sequence ID" value="AHG00617.1"/>
    <property type="molecule type" value="Genomic_DNA"/>
</dbReference>
<dbReference type="GO" id="GO:0016020">
    <property type="term" value="C:membrane"/>
    <property type="evidence" value="ECO:0007669"/>
    <property type="project" value="UniProtKB-SubCell"/>
</dbReference>
<feature type="transmembrane region" description="Helical" evidence="6">
    <location>
        <begin position="189"/>
        <end position="210"/>
    </location>
</feature>
<feature type="compositionally biased region" description="Basic and acidic residues" evidence="5">
    <location>
        <begin position="135"/>
        <end position="163"/>
    </location>
</feature>
<protein>
    <submittedName>
        <fullName evidence="7">Signal peptidase</fullName>
    </submittedName>
</protein>
<feature type="compositionally biased region" description="Low complexity" evidence="5">
    <location>
        <begin position="30"/>
        <end position="43"/>
    </location>
</feature>
<dbReference type="InterPro" id="IPR019533">
    <property type="entry name" value="Peptidase_S26"/>
</dbReference>
<evidence type="ECO:0000313" key="8">
    <source>
        <dbReference type="Proteomes" id="UP000019024"/>
    </source>
</evidence>
<evidence type="ECO:0000256" key="1">
    <source>
        <dbReference type="ARBA" id="ARBA00004370"/>
    </source>
</evidence>
<feature type="compositionally biased region" description="Low complexity" evidence="5">
    <location>
        <begin position="109"/>
        <end position="123"/>
    </location>
</feature>
<name>W0JTH6_9EURY</name>
<evidence type="ECO:0000256" key="4">
    <source>
        <dbReference type="ARBA" id="ARBA00023136"/>
    </source>
</evidence>
<dbReference type="GeneID" id="25146539"/>
<evidence type="ECO:0000256" key="3">
    <source>
        <dbReference type="ARBA" id="ARBA00022989"/>
    </source>
</evidence>
<proteinExistence type="predicted"/>
<sequence length="415" mass="44099">MGDGDGNDGYDDRDRTGSSSESDDYREPENNGNEPKNGTEEPGYGADKSEPDSDELEDRTDESETGTDELENGTDEPGNHGDESEIADPESSRATADGFDDPDDRTDSSRTSSSRSGSDSSRGVAETSQGAGETPRTRSDRARAQSNDARRETNDARSDSTDRVTIEDDGLLRWFLKTEDGTVMMVRDVLTSVAIVAAIGLVLFAISGIWPPLVAVESGSMHPNMQEGDLIFVVGEDRFVGDNPVDGTGVVTLESGQESGYDKFGKAGDVVVFQPGGSETATPVIHRAHFWVEKGDNWVEQADPAIIGEDTTCSEVESCPADHDGFITKGDDNGGYDQEAGAGARSNAIVKPEWITGKASFRIPWLGNIRLLFDKYLFGAISGTVAPQAVAGVSIGASSVAGAVTVAGKHWSDRN</sequence>
<dbReference type="OrthoDB" id="4822at2157"/>
<evidence type="ECO:0000313" key="7">
    <source>
        <dbReference type="EMBL" id="AHG00617.1"/>
    </source>
</evidence>
<dbReference type="STRING" id="797299.HALLA_19295"/>
<gene>
    <name evidence="7" type="ORF">HALLA_19295</name>
</gene>
<dbReference type="InterPro" id="IPR036286">
    <property type="entry name" value="LexA/Signal_pep-like_sf"/>
</dbReference>
<dbReference type="PATRIC" id="fig|797299.3.peg.2856"/>
<dbReference type="HOGENOM" id="CLU_054902_0_0_2"/>
<dbReference type="AlphaFoldDB" id="W0JTH6"/>
<dbReference type="GO" id="GO:0006465">
    <property type="term" value="P:signal peptide processing"/>
    <property type="evidence" value="ECO:0007669"/>
    <property type="project" value="InterPro"/>
</dbReference>
<dbReference type="PANTHER" id="PTHR10806">
    <property type="entry name" value="SIGNAL PEPTIDASE COMPLEX CATALYTIC SUBUNIT SEC11"/>
    <property type="match status" value="1"/>
</dbReference>
<feature type="compositionally biased region" description="Acidic residues" evidence="5">
    <location>
        <begin position="52"/>
        <end position="74"/>
    </location>
</feature>